<reference evidence="2 4" key="1">
    <citation type="journal article" date="2014" name="BMC Genomics">
        <title>Genome sequence of Anopheles sinensis provides insight into genetics basis of mosquito competence for malaria parasites.</title>
        <authorList>
            <person name="Zhou D."/>
            <person name="Zhang D."/>
            <person name="Ding G."/>
            <person name="Shi L."/>
            <person name="Hou Q."/>
            <person name="Ye Y."/>
            <person name="Xu Y."/>
            <person name="Zhou H."/>
            <person name="Xiong C."/>
            <person name="Li S."/>
            <person name="Yu J."/>
            <person name="Hong S."/>
            <person name="Yu X."/>
            <person name="Zou P."/>
            <person name="Chen C."/>
            <person name="Chang X."/>
            <person name="Wang W."/>
            <person name="Lv Y."/>
            <person name="Sun Y."/>
            <person name="Ma L."/>
            <person name="Shen B."/>
            <person name="Zhu C."/>
        </authorList>
    </citation>
    <scope>NUCLEOTIDE SEQUENCE [LARGE SCALE GENOMIC DNA]</scope>
</reference>
<proteinExistence type="predicted"/>
<feature type="compositionally biased region" description="Basic and acidic residues" evidence="1">
    <location>
        <begin position="1"/>
        <end position="30"/>
    </location>
</feature>
<evidence type="ECO:0000313" key="3">
    <source>
        <dbReference type="EnsemblMetazoa" id="ASIC017486-PA"/>
    </source>
</evidence>
<sequence length="66" mass="7370">MIFFPARHDEAHGVETAEQEKEGENGDGRSRTPGGREAMDSSTKTKAKLTRAKTFDHDRRALRAGR</sequence>
<feature type="region of interest" description="Disordered" evidence="1">
    <location>
        <begin position="1"/>
        <end position="66"/>
    </location>
</feature>
<name>A0A084WGP3_ANOSI</name>
<organism evidence="2">
    <name type="scientific">Anopheles sinensis</name>
    <name type="common">Mosquito</name>
    <dbReference type="NCBI Taxonomy" id="74873"/>
    <lineage>
        <taxon>Eukaryota</taxon>
        <taxon>Metazoa</taxon>
        <taxon>Ecdysozoa</taxon>
        <taxon>Arthropoda</taxon>
        <taxon>Hexapoda</taxon>
        <taxon>Insecta</taxon>
        <taxon>Pterygota</taxon>
        <taxon>Neoptera</taxon>
        <taxon>Endopterygota</taxon>
        <taxon>Diptera</taxon>
        <taxon>Nematocera</taxon>
        <taxon>Culicoidea</taxon>
        <taxon>Culicidae</taxon>
        <taxon>Anophelinae</taxon>
        <taxon>Anopheles</taxon>
    </lineage>
</organism>
<dbReference type="EnsemblMetazoa" id="ASIC017486-RA">
    <property type="protein sequence ID" value="ASIC017486-PA"/>
    <property type="gene ID" value="ASIC017486"/>
</dbReference>
<reference evidence="3" key="2">
    <citation type="submission" date="2020-05" db="UniProtKB">
        <authorList>
            <consortium name="EnsemblMetazoa"/>
        </authorList>
    </citation>
    <scope>IDENTIFICATION</scope>
</reference>
<dbReference type="EMBL" id="ATLV01023650">
    <property type="status" value="NOT_ANNOTATED_CDS"/>
    <property type="molecule type" value="Genomic_DNA"/>
</dbReference>
<evidence type="ECO:0000256" key="1">
    <source>
        <dbReference type="SAM" id="MobiDB-lite"/>
    </source>
</evidence>
<dbReference type="Proteomes" id="UP000030765">
    <property type="component" value="Unassembled WGS sequence"/>
</dbReference>
<accession>A0A084WGP3</accession>
<keyword evidence="4" id="KW-1185">Reference proteome</keyword>
<dbReference type="VEuPathDB" id="VectorBase:ASIC017486"/>
<feature type="compositionally biased region" description="Basic and acidic residues" evidence="1">
    <location>
        <begin position="53"/>
        <end position="66"/>
    </location>
</feature>
<dbReference type="EMBL" id="KE525345">
    <property type="protein sequence ID" value="KFB49387.1"/>
    <property type="molecule type" value="Genomic_DNA"/>
</dbReference>
<evidence type="ECO:0000313" key="4">
    <source>
        <dbReference type="Proteomes" id="UP000030765"/>
    </source>
</evidence>
<protein>
    <submittedName>
        <fullName evidence="2 3">Uncharacterized protein</fullName>
    </submittedName>
</protein>
<gene>
    <name evidence="2" type="ORF">ZHAS_00017486</name>
</gene>
<evidence type="ECO:0000313" key="2">
    <source>
        <dbReference type="EMBL" id="KFB49387.1"/>
    </source>
</evidence>
<dbReference type="AlphaFoldDB" id="A0A084WGP3"/>